<feature type="compositionally biased region" description="Basic and acidic residues" evidence="1">
    <location>
        <begin position="1"/>
        <end position="21"/>
    </location>
</feature>
<name>A0AAD9U0J2_9ROSI</name>
<gene>
    <name evidence="2" type="ORF">Ddye_020295</name>
</gene>
<protein>
    <submittedName>
        <fullName evidence="2">Uncharacterized protein</fullName>
    </submittedName>
</protein>
<reference evidence="2" key="1">
    <citation type="journal article" date="2023" name="Plant J.">
        <title>Genome sequences and population genomics provide insights into the demographic history, inbreeding, and mutation load of two 'living fossil' tree species of Dipteronia.</title>
        <authorList>
            <person name="Feng Y."/>
            <person name="Comes H.P."/>
            <person name="Chen J."/>
            <person name="Zhu S."/>
            <person name="Lu R."/>
            <person name="Zhang X."/>
            <person name="Li P."/>
            <person name="Qiu J."/>
            <person name="Olsen K.M."/>
            <person name="Qiu Y."/>
        </authorList>
    </citation>
    <scope>NUCLEOTIDE SEQUENCE</scope>
    <source>
        <strain evidence="2">KIB01</strain>
    </source>
</reference>
<evidence type="ECO:0000256" key="1">
    <source>
        <dbReference type="SAM" id="MobiDB-lite"/>
    </source>
</evidence>
<accession>A0AAD9U0J2</accession>
<comment type="caution">
    <text evidence="2">The sequence shown here is derived from an EMBL/GenBank/DDBJ whole genome shotgun (WGS) entry which is preliminary data.</text>
</comment>
<dbReference type="AlphaFoldDB" id="A0AAD9U0J2"/>
<proteinExistence type="predicted"/>
<keyword evidence="3" id="KW-1185">Reference proteome</keyword>
<feature type="region of interest" description="Disordered" evidence="1">
    <location>
        <begin position="1"/>
        <end position="22"/>
    </location>
</feature>
<evidence type="ECO:0000313" key="2">
    <source>
        <dbReference type="EMBL" id="KAK2645100.1"/>
    </source>
</evidence>
<evidence type="ECO:0000313" key="3">
    <source>
        <dbReference type="Proteomes" id="UP001280121"/>
    </source>
</evidence>
<sequence>MVEKHHIQQSVGKDRKIERTSTEVSKTQLTEIIPSMPNLYRCYLMCKDNVFGQKINYSIYLKVFPCPNIIHRQRKITREYRVSIETLFEALENFDQCLEPLQDLDFVIKEVIADFQDTWDTGTLTG</sequence>
<dbReference type="Proteomes" id="UP001280121">
    <property type="component" value="Unassembled WGS sequence"/>
</dbReference>
<dbReference type="EMBL" id="JANJYI010000006">
    <property type="protein sequence ID" value="KAK2645100.1"/>
    <property type="molecule type" value="Genomic_DNA"/>
</dbReference>
<organism evidence="2 3">
    <name type="scientific">Dipteronia dyeriana</name>
    <dbReference type="NCBI Taxonomy" id="168575"/>
    <lineage>
        <taxon>Eukaryota</taxon>
        <taxon>Viridiplantae</taxon>
        <taxon>Streptophyta</taxon>
        <taxon>Embryophyta</taxon>
        <taxon>Tracheophyta</taxon>
        <taxon>Spermatophyta</taxon>
        <taxon>Magnoliopsida</taxon>
        <taxon>eudicotyledons</taxon>
        <taxon>Gunneridae</taxon>
        <taxon>Pentapetalae</taxon>
        <taxon>rosids</taxon>
        <taxon>malvids</taxon>
        <taxon>Sapindales</taxon>
        <taxon>Sapindaceae</taxon>
        <taxon>Hippocastanoideae</taxon>
        <taxon>Acereae</taxon>
        <taxon>Dipteronia</taxon>
    </lineage>
</organism>